<dbReference type="GO" id="GO:0019706">
    <property type="term" value="F:protein-cysteine S-palmitoyltransferase activity"/>
    <property type="evidence" value="ECO:0007669"/>
    <property type="project" value="UniProtKB-EC"/>
</dbReference>
<dbReference type="GO" id="GO:0005794">
    <property type="term" value="C:Golgi apparatus"/>
    <property type="evidence" value="ECO:0007669"/>
    <property type="project" value="TreeGrafter"/>
</dbReference>
<keyword evidence="7 8" id="KW-0012">Acyltransferase</keyword>
<feature type="compositionally biased region" description="Polar residues" evidence="9">
    <location>
        <begin position="500"/>
        <end position="512"/>
    </location>
</feature>
<feature type="domain" description="Palmitoyltransferase DHHC" evidence="10">
    <location>
        <begin position="137"/>
        <end position="272"/>
    </location>
</feature>
<name>A0A8T2S7P1_CERRI</name>
<protein>
    <recommendedName>
        <fullName evidence="8">S-acyltransferase</fullName>
        <ecNumber evidence="8">2.3.1.225</ecNumber>
    </recommendedName>
    <alternativeName>
        <fullName evidence="8">Palmitoyltransferase</fullName>
    </alternativeName>
</protein>
<feature type="compositionally biased region" description="Basic and acidic residues" evidence="9">
    <location>
        <begin position="488"/>
        <end position="497"/>
    </location>
</feature>
<evidence type="ECO:0000256" key="7">
    <source>
        <dbReference type="ARBA" id="ARBA00023315"/>
    </source>
</evidence>
<keyword evidence="3 8" id="KW-0808">Transferase</keyword>
<reference evidence="11" key="1">
    <citation type="submission" date="2021-08" db="EMBL/GenBank/DDBJ databases">
        <title>WGS assembly of Ceratopteris richardii.</title>
        <authorList>
            <person name="Marchant D.B."/>
            <person name="Chen G."/>
            <person name="Jenkins J."/>
            <person name="Shu S."/>
            <person name="Leebens-Mack J."/>
            <person name="Grimwood J."/>
            <person name="Schmutz J."/>
            <person name="Soltis P."/>
            <person name="Soltis D."/>
            <person name="Chen Z.-H."/>
        </authorList>
    </citation>
    <scope>NUCLEOTIDE SEQUENCE</scope>
    <source>
        <strain evidence="11">Whitten #5841</strain>
        <tissue evidence="11">Leaf</tissue>
    </source>
</reference>
<feature type="transmembrane region" description="Helical" evidence="8">
    <location>
        <begin position="12"/>
        <end position="36"/>
    </location>
</feature>
<organism evidence="11 12">
    <name type="scientific">Ceratopteris richardii</name>
    <name type="common">Triangle waterfern</name>
    <dbReference type="NCBI Taxonomy" id="49495"/>
    <lineage>
        <taxon>Eukaryota</taxon>
        <taxon>Viridiplantae</taxon>
        <taxon>Streptophyta</taxon>
        <taxon>Embryophyta</taxon>
        <taxon>Tracheophyta</taxon>
        <taxon>Polypodiopsida</taxon>
        <taxon>Polypodiidae</taxon>
        <taxon>Polypodiales</taxon>
        <taxon>Pteridineae</taxon>
        <taxon>Pteridaceae</taxon>
        <taxon>Parkerioideae</taxon>
        <taxon>Ceratopteris</taxon>
    </lineage>
</organism>
<proteinExistence type="inferred from homology"/>
<feature type="transmembrane region" description="Helical" evidence="8">
    <location>
        <begin position="228"/>
        <end position="261"/>
    </location>
</feature>
<dbReference type="PROSITE" id="PS50216">
    <property type="entry name" value="DHHC"/>
    <property type="match status" value="1"/>
</dbReference>
<evidence type="ECO:0000313" key="12">
    <source>
        <dbReference type="Proteomes" id="UP000825935"/>
    </source>
</evidence>
<evidence type="ECO:0000256" key="9">
    <source>
        <dbReference type="SAM" id="MobiDB-lite"/>
    </source>
</evidence>
<accession>A0A8T2S7P1</accession>
<dbReference type="InterPro" id="IPR039859">
    <property type="entry name" value="PFA4/ZDH16/20/ERF2-like"/>
</dbReference>
<evidence type="ECO:0000256" key="2">
    <source>
        <dbReference type="ARBA" id="ARBA00008574"/>
    </source>
</evidence>
<dbReference type="InterPro" id="IPR001594">
    <property type="entry name" value="Palmitoyltrfase_DHHC"/>
</dbReference>
<dbReference type="PANTHER" id="PTHR22883">
    <property type="entry name" value="ZINC FINGER DHHC DOMAIN CONTAINING PROTEIN"/>
    <property type="match status" value="1"/>
</dbReference>
<keyword evidence="5 8" id="KW-1133">Transmembrane helix</keyword>
<keyword evidence="6 8" id="KW-0472">Membrane</keyword>
<evidence type="ECO:0000256" key="3">
    <source>
        <dbReference type="ARBA" id="ARBA00022679"/>
    </source>
</evidence>
<evidence type="ECO:0000256" key="6">
    <source>
        <dbReference type="ARBA" id="ARBA00023136"/>
    </source>
</evidence>
<dbReference type="Pfam" id="PF01529">
    <property type="entry name" value="DHHC"/>
    <property type="match status" value="1"/>
</dbReference>
<evidence type="ECO:0000256" key="1">
    <source>
        <dbReference type="ARBA" id="ARBA00004141"/>
    </source>
</evidence>
<dbReference type="AlphaFoldDB" id="A0A8T2S7P1"/>
<dbReference type="PANTHER" id="PTHR22883:SF265">
    <property type="entry name" value="PROTEIN S-ACYLTRANSFERASE 22-RELATED"/>
    <property type="match status" value="1"/>
</dbReference>
<gene>
    <name evidence="11" type="ORF">KP509_22G062700</name>
</gene>
<feature type="transmembrane region" description="Helical" evidence="8">
    <location>
        <begin position="43"/>
        <end position="62"/>
    </location>
</feature>
<evidence type="ECO:0000256" key="5">
    <source>
        <dbReference type="ARBA" id="ARBA00022989"/>
    </source>
</evidence>
<evidence type="ECO:0000313" key="11">
    <source>
        <dbReference type="EMBL" id="KAH7307503.1"/>
    </source>
</evidence>
<comment type="similarity">
    <text evidence="2 8">Belongs to the DHHC palmitoyltransferase family.</text>
</comment>
<dbReference type="GO" id="GO:0016020">
    <property type="term" value="C:membrane"/>
    <property type="evidence" value="ECO:0007669"/>
    <property type="project" value="UniProtKB-SubCell"/>
</dbReference>
<dbReference type="EC" id="2.3.1.225" evidence="8"/>
<keyword evidence="12" id="KW-1185">Reference proteome</keyword>
<comment type="catalytic activity">
    <reaction evidence="8">
        <text>L-cysteinyl-[protein] + hexadecanoyl-CoA = S-hexadecanoyl-L-cysteinyl-[protein] + CoA</text>
        <dbReference type="Rhea" id="RHEA:36683"/>
        <dbReference type="Rhea" id="RHEA-COMP:10131"/>
        <dbReference type="Rhea" id="RHEA-COMP:11032"/>
        <dbReference type="ChEBI" id="CHEBI:29950"/>
        <dbReference type="ChEBI" id="CHEBI:57287"/>
        <dbReference type="ChEBI" id="CHEBI:57379"/>
        <dbReference type="ChEBI" id="CHEBI:74151"/>
        <dbReference type="EC" id="2.3.1.225"/>
    </reaction>
</comment>
<keyword evidence="4 8" id="KW-0812">Transmembrane</keyword>
<feature type="transmembrane region" description="Helical" evidence="8">
    <location>
        <begin position="184"/>
        <end position="207"/>
    </location>
</feature>
<dbReference type="Proteomes" id="UP000825935">
    <property type="component" value="Chromosome 22"/>
</dbReference>
<evidence type="ECO:0000259" key="10">
    <source>
        <dbReference type="Pfam" id="PF01529"/>
    </source>
</evidence>
<dbReference type="OrthoDB" id="1924421at2759"/>
<sequence>MRRHGWELPYHPLQITSVAGSLALGFAFYIFFVPFLDYRMFEICGLATYSLTVMVVYTLYIWCAAIDPADIQVPKSRMHFPSGTHLDNCTKVALEPKAECQALFRSYSFQSLPYIDCCLGHTCAQTLHVIDALTRGEMYFCTVCNIETSTSTKHCQICDKCIDGFDHHCQWLNNCIGKRNYKKFIFLLMAASFMFTLQSLFGLWIVVHQTLKERHYKYIIASKLGRSFSSLGYLLVVVICTIIAMIAAFLLVQLVIFHAFLIKNGSTTYDYAVAKSEKKGETEEACHAKPKEGSYSERSWQQHREHGWFDSELQRDSSGSKQMKEVGGSLRLLSQRFSSRKTSVKINPWDVSLSNEEGDAHTVSTSMLGLSTGQIGVPMSDPGSSFDHRPFSGNSLVSAVNGSGNESQGCSETQSNRLDQLIFCEWQNGKLPFDPFERLDSSGADSGCLTEPVVHGNTLIPLQREARDVFRSSHSFCGSVTPASLPRSEQKFSHQEAENQETNESLSMSIIR</sequence>
<dbReference type="GO" id="GO:0006612">
    <property type="term" value="P:protein targeting to membrane"/>
    <property type="evidence" value="ECO:0007669"/>
    <property type="project" value="TreeGrafter"/>
</dbReference>
<dbReference type="OMA" id="ASICFCM"/>
<comment type="subcellular location">
    <subcellularLocation>
        <location evidence="1">Membrane</location>
        <topology evidence="1">Multi-pass membrane protein</topology>
    </subcellularLocation>
</comment>
<comment type="domain">
    <text evidence="8">The DHHC domain is required for palmitoyltransferase activity.</text>
</comment>
<feature type="region of interest" description="Disordered" evidence="9">
    <location>
        <begin position="481"/>
        <end position="512"/>
    </location>
</feature>
<evidence type="ECO:0000256" key="4">
    <source>
        <dbReference type="ARBA" id="ARBA00022692"/>
    </source>
</evidence>
<comment type="caution">
    <text evidence="11">The sequence shown here is derived from an EMBL/GenBank/DDBJ whole genome shotgun (WGS) entry which is preliminary data.</text>
</comment>
<dbReference type="GO" id="GO:0005783">
    <property type="term" value="C:endoplasmic reticulum"/>
    <property type="evidence" value="ECO:0007669"/>
    <property type="project" value="TreeGrafter"/>
</dbReference>
<dbReference type="EMBL" id="CM035427">
    <property type="protein sequence ID" value="KAH7307503.1"/>
    <property type="molecule type" value="Genomic_DNA"/>
</dbReference>
<evidence type="ECO:0000256" key="8">
    <source>
        <dbReference type="RuleBase" id="RU079119"/>
    </source>
</evidence>